<dbReference type="AlphaFoldDB" id="A0A0V1LTA4"/>
<evidence type="ECO:0000313" key="2">
    <source>
        <dbReference type="Proteomes" id="UP000054721"/>
    </source>
</evidence>
<dbReference type="EMBL" id="JYDW01000006">
    <property type="protein sequence ID" value="KRZ62760.1"/>
    <property type="molecule type" value="Genomic_DNA"/>
</dbReference>
<sequence length="62" mass="7265">MKPLNHFAHLHFLPNVHARELHAAEQRNVEVENNYEYYNLQITKITENINHTLLGIVGSWEG</sequence>
<evidence type="ECO:0000313" key="1">
    <source>
        <dbReference type="EMBL" id="KRZ62760.1"/>
    </source>
</evidence>
<protein>
    <submittedName>
        <fullName evidence="1">Uncharacterized protein</fullName>
    </submittedName>
</protein>
<gene>
    <name evidence="1" type="ORF">T02_13811</name>
</gene>
<accession>A0A0V1LTA4</accession>
<comment type="caution">
    <text evidence="1">The sequence shown here is derived from an EMBL/GenBank/DDBJ whole genome shotgun (WGS) entry which is preliminary data.</text>
</comment>
<keyword evidence="2" id="KW-1185">Reference proteome</keyword>
<name>A0A0V1LTA4_9BILA</name>
<organism evidence="1 2">
    <name type="scientific">Trichinella nativa</name>
    <dbReference type="NCBI Taxonomy" id="6335"/>
    <lineage>
        <taxon>Eukaryota</taxon>
        <taxon>Metazoa</taxon>
        <taxon>Ecdysozoa</taxon>
        <taxon>Nematoda</taxon>
        <taxon>Enoplea</taxon>
        <taxon>Dorylaimia</taxon>
        <taxon>Trichinellida</taxon>
        <taxon>Trichinellidae</taxon>
        <taxon>Trichinella</taxon>
    </lineage>
</organism>
<reference evidence="1 2" key="1">
    <citation type="submission" date="2015-05" db="EMBL/GenBank/DDBJ databases">
        <title>Evolution of Trichinella species and genotypes.</title>
        <authorList>
            <person name="Korhonen P.K."/>
            <person name="Edoardo P."/>
            <person name="Giuseppe L.R."/>
            <person name="Gasser R.B."/>
        </authorList>
    </citation>
    <scope>NUCLEOTIDE SEQUENCE [LARGE SCALE GENOMIC DNA]</scope>
    <source>
        <strain evidence="1">ISS10</strain>
    </source>
</reference>
<proteinExistence type="predicted"/>
<dbReference type="Proteomes" id="UP000054721">
    <property type="component" value="Unassembled WGS sequence"/>
</dbReference>